<comment type="caution">
    <text evidence="1">The sequence shown here is derived from an EMBL/GenBank/DDBJ whole genome shotgun (WGS) entry which is preliminary data.</text>
</comment>
<proteinExistence type="predicted"/>
<reference evidence="1 2" key="1">
    <citation type="submission" date="2024-07" db="EMBL/GenBank/DDBJ databases">
        <authorList>
            <person name="Pitt A."/>
            <person name="Hahn M.W."/>
        </authorList>
    </citation>
    <scope>NUCLEOTIDE SEQUENCE [LARGE SCALE GENOMIC DNA]</scope>
    <source>
        <strain evidence="1 2">2-AUSEE-184A6</strain>
    </source>
</reference>
<evidence type="ECO:0000313" key="2">
    <source>
        <dbReference type="Proteomes" id="UP001623559"/>
    </source>
</evidence>
<organism evidence="1 2">
    <name type="scientific">Aquirufa novilacunae</name>
    <dbReference type="NCBI Taxonomy" id="3139305"/>
    <lineage>
        <taxon>Bacteria</taxon>
        <taxon>Pseudomonadati</taxon>
        <taxon>Bacteroidota</taxon>
        <taxon>Cytophagia</taxon>
        <taxon>Cytophagales</taxon>
        <taxon>Flectobacillaceae</taxon>
        <taxon>Aquirufa</taxon>
    </lineage>
</organism>
<evidence type="ECO:0000313" key="1">
    <source>
        <dbReference type="EMBL" id="MFL0206167.1"/>
    </source>
</evidence>
<dbReference type="GO" id="GO:0016740">
    <property type="term" value="F:transferase activity"/>
    <property type="evidence" value="ECO:0007669"/>
    <property type="project" value="UniProtKB-KW"/>
</dbReference>
<dbReference type="Gene3D" id="3.90.550.10">
    <property type="entry name" value="Spore Coat Polysaccharide Biosynthesis Protein SpsA, Chain A"/>
    <property type="match status" value="1"/>
</dbReference>
<dbReference type="EMBL" id="JBEWZG010000002">
    <property type="protein sequence ID" value="MFL0206167.1"/>
    <property type="molecule type" value="Genomic_DNA"/>
</dbReference>
<dbReference type="SUPFAM" id="SSF53448">
    <property type="entry name" value="Nucleotide-diphospho-sugar transferases"/>
    <property type="match status" value="1"/>
</dbReference>
<dbReference type="RefSeq" id="WP_406777748.1">
    <property type="nucleotide sequence ID" value="NZ_JBEWZG010000002.1"/>
</dbReference>
<dbReference type="Proteomes" id="UP001623559">
    <property type="component" value="Unassembled WGS sequence"/>
</dbReference>
<keyword evidence="1" id="KW-0808">Transferase</keyword>
<protein>
    <submittedName>
        <fullName evidence="1">Nucleotide-diphospho-sugar transferase</fullName>
    </submittedName>
</protein>
<gene>
    <name evidence="1" type="ORF">V7S74_05390</name>
</gene>
<accession>A0ABW8SUU6</accession>
<name>A0ABW8SUU6_9BACT</name>
<sequence>MKSPVLLITFNRTYETLKVLERIQKYAPSRVYIFSDGYRNDVEKKVVLELRSLIISKVNWECDLFFKFSDVNLGCKYGPASAINWFFDHELEGIILEDDCLPSLSFFLFCETLLCKYRFDNNIYHIDGTNFCQPVDNMLYHYSRYALIWGWATWKRAWMDYDIEMIDFPNQKKINFLNKIFFTKPEINYWYNKLDIAYENKIDAWDYQWFYTIWKNNGLTIRPNYNMIKNIGFNSNATHTKKSNRIFELMLDNEIDLTLNAPTLKYPNIKIDEETSKNRFNLGKSYFQYFSEKFIYYFYKKFCK</sequence>
<dbReference type="InterPro" id="IPR029044">
    <property type="entry name" value="Nucleotide-diphossugar_trans"/>
</dbReference>